<proteinExistence type="predicted"/>
<dbReference type="InterPro" id="IPR014710">
    <property type="entry name" value="RmlC-like_jellyroll"/>
</dbReference>
<dbReference type="InterPro" id="IPR011051">
    <property type="entry name" value="RmlC_Cupin_sf"/>
</dbReference>
<name>A0A4R5VZ43_9BACI</name>
<organism evidence="1 2">
    <name type="scientific">Bacillus salipaludis</name>
    <dbReference type="NCBI Taxonomy" id="2547811"/>
    <lineage>
        <taxon>Bacteria</taxon>
        <taxon>Bacillati</taxon>
        <taxon>Bacillota</taxon>
        <taxon>Bacilli</taxon>
        <taxon>Bacillales</taxon>
        <taxon>Bacillaceae</taxon>
        <taxon>Bacillus</taxon>
    </lineage>
</organism>
<dbReference type="InterPro" id="IPR010282">
    <property type="entry name" value="Uncharacterised_HutD/Ves"/>
</dbReference>
<dbReference type="PANTHER" id="PTHR37943">
    <property type="entry name" value="PROTEIN VES"/>
    <property type="match status" value="1"/>
</dbReference>
<dbReference type="Gene3D" id="2.60.120.10">
    <property type="entry name" value="Jelly Rolls"/>
    <property type="match status" value="1"/>
</dbReference>
<evidence type="ECO:0000313" key="1">
    <source>
        <dbReference type="EMBL" id="TDK64777.1"/>
    </source>
</evidence>
<sequence length="236" mass="27245">MPSLKEKQIIFFMFPEINGKLNIENTVVFYLLYNNIYWSDCIMHSIKIIKKNQQKTSLWSGGKTTQLAIYPENADYSLRNFNWRISTAEVEVEESLFTHLPGINRVIMILEGEMYLEHEGQRSVYLRPFDLDRFDGEWTTRSKGKVTDFNLMLANGFEGDLSAIHLGKVNPDVRLVLNGQTEIFYCVDGTVHVDASEDEAFLLEKGDTMIINSEVRNITLQRDKDINTSIIRASIY</sequence>
<evidence type="ECO:0000313" key="2">
    <source>
        <dbReference type="Proteomes" id="UP000295132"/>
    </source>
</evidence>
<dbReference type="CDD" id="cd02208">
    <property type="entry name" value="cupin_RmlC-like"/>
    <property type="match status" value="1"/>
</dbReference>
<comment type="caution">
    <text evidence="1">The sequence shown here is derived from an EMBL/GenBank/DDBJ whole genome shotgun (WGS) entry which is preliminary data.</text>
</comment>
<protein>
    <recommendedName>
        <fullName evidence="3">HutD family protein</fullName>
    </recommendedName>
</protein>
<dbReference type="PANTHER" id="PTHR37943:SF1">
    <property type="entry name" value="PROTEIN VES"/>
    <property type="match status" value="1"/>
</dbReference>
<gene>
    <name evidence="1" type="ORF">E2K98_00595</name>
</gene>
<evidence type="ECO:0008006" key="3">
    <source>
        <dbReference type="Google" id="ProtNLM"/>
    </source>
</evidence>
<accession>A0A4R5VZ43</accession>
<reference evidence="1 2" key="1">
    <citation type="submission" date="2019-03" db="EMBL/GenBank/DDBJ databases">
        <title>Bacillus niacini sp. nov. a Nicotinate-Metabolizing Mesophile Isolated from Soil.</title>
        <authorList>
            <person name="Zhang G."/>
        </authorList>
    </citation>
    <scope>NUCLEOTIDE SEQUENCE [LARGE SCALE GENOMIC DNA]</scope>
    <source>
        <strain evidence="1 2">WN066</strain>
    </source>
</reference>
<dbReference type="SUPFAM" id="SSF51182">
    <property type="entry name" value="RmlC-like cupins"/>
    <property type="match status" value="1"/>
</dbReference>
<dbReference type="EMBL" id="SMYO01000001">
    <property type="protein sequence ID" value="TDK64777.1"/>
    <property type="molecule type" value="Genomic_DNA"/>
</dbReference>
<dbReference type="Proteomes" id="UP000295132">
    <property type="component" value="Unassembled WGS sequence"/>
</dbReference>
<dbReference type="Pfam" id="PF05962">
    <property type="entry name" value="HutD"/>
    <property type="match status" value="1"/>
</dbReference>
<dbReference type="AlphaFoldDB" id="A0A4R5VZ43"/>